<protein>
    <submittedName>
        <fullName evidence="2">Uncharacterized protein</fullName>
    </submittedName>
</protein>
<proteinExistence type="predicted"/>
<feature type="coiled-coil region" evidence="1">
    <location>
        <begin position="165"/>
        <end position="192"/>
    </location>
</feature>
<evidence type="ECO:0000313" key="2">
    <source>
        <dbReference type="EMBL" id="PXX41086.1"/>
    </source>
</evidence>
<dbReference type="EMBL" id="QJJY01000001">
    <property type="protein sequence ID" value="PXX41086.1"/>
    <property type="molecule type" value="Genomic_DNA"/>
</dbReference>
<dbReference type="Proteomes" id="UP000247755">
    <property type="component" value="Unassembled WGS sequence"/>
</dbReference>
<evidence type="ECO:0000256" key="1">
    <source>
        <dbReference type="SAM" id="Coils"/>
    </source>
</evidence>
<organism evidence="2 3">
    <name type="scientific">Burkholderia pyrrocinia</name>
    <name type="common">Pseudomonas pyrrocinia</name>
    <dbReference type="NCBI Taxonomy" id="60550"/>
    <lineage>
        <taxon>Bacteria</taxon>
        <taxon>Pseudomonadati</taxon>
        <taxon>Pseudomonadota</taxon>
        <taxon>Betaproteobacteria</taxon>
        <taxon>Burkholderiales</taxon>
        <taxon>Burkholderiaceae</taxon>
        <taxon>Burkholderia</taxon>
        <taxon>Burkholderia cepacia complex</taxon>
    </lineage>
</organism>
<comment type="caution">
    <text evidence="2">The sequence shown here is derived from an EMBL/GenBank/DDBJ whole genome shotgun (WGS) entry which is preliminary data.</text>
</comment>
<sequence>MENLMLQQKGSRPHIRFETRPIEDRAASIEAGRKVYVDIDWVIITPPGGKDVREDHAEAWLAKIKAQSEVGQYDFEWVDAFKKMYAMYKEGKEMPENGTPLRMCTTLFSPAEIANCLGVNIRTLEDLAGATEEALGRLGMGARALKTRAQTALNTGEGKEAAMRVEALEVENTSLKERVADLTAVVNELKDQMATMMPLEQRRGPGRPPKQEGA</sequence>
<accession>A0A318IXX2</accession>
<dbReference type="RefSeq" id="WP_072438832.1">
    <property type="nucleotide sequence ID" value="NZ_QJJY01000001.1"/>
</dbReference>
<gene>
    <name evidence="2" type="ORF">NA66_1001696</name>
</gene>
<evidence type="ECO:0000313" key="3">
    <source>
        <dbReference type="Proteomes" id="UP000247755"/>
    </source>
</evidence>
<name>A0A318IXX2_BURPY</name>
<keyword evidence="1" id="KW-0175">Coiled coil</keyword>
<dbReference type="AlphaFoldDB" id="A0A318IXX2"/>
<reference evidence="2 3" key="1">
    <citation type="submission" date="2018-05" db="EMBL/GenBank/DDBJ databases">
        <title>Comparative genomics of bacterial root endophytes of switchgrass collected from native prairies over two seasons.</title>
        <authorList>
            <person name="Tang Y."/>
        </authorList>
    </citation>
    <scope>NUCLEOTIDE SEQUENCE [LARGE SCALE GENOMIC DNA]</scope>
    <source>
        <strain evidence="2 3">NFIX32</strain>
    </source>
</reference>